<feature type="transmembrane region" description="Helical" evidence="6">
    <location>
        <begin position="36"/>
        <end position="56"/>
    </location>
</feature>
<gene>
    <name evidence="8" type="ORF">MPLDJ20_120257</name>
</gene>
<evidence type="ECO:0000256" key="6">
    <source>
        <dbReference type="SAM" id="Phobius"/>
    </source>
</evidence>
<evidence type="ECO:0000256" key="3">
    <source>
        <dbReference type="ARBA" id="ARBA00022692"/>
    </source>
</evidence>
<evidence type="ECO:0000256" key="1">
    <source>
        <dbReference type="ARBA" id="ARBA00004651"/>
    </source>
</evidence>
<dbReference type="Pfam" id="PF01292">
    <property type="entry name" value="Ni_hydr_CYTB"/>
    <property type="match status" value="1"/>
</dbReference>
<dbReference type="InterPro" id="IPR051542">
    <property type="entry name" value="Hydrogenase_cytochrome"/>
</dbReference>
<dbReference type="Gene3D" id="1.20.950.20">
    <property type="entry name" value="Transmembrane di-heme cytochromes, Chain C"/>
    <property type="match status" value="1"/>
</dbReference>
<accession>A0A090EHT6</accession>
<keyword evidence="2" id="KW-1003">Cell membrane</keyword>
<dbReference type="SUPFAM" id="SSF81342">
    <property type="entry name" value="Transmembrane di-heme cytochromes"/>
    <property type="match status" value="1"/>
</dbReference>
<feature type="transmembrane region" description="Helical" evidence="6">
    <location>
        <begin position="244"/>
        <end position="266"/>
    </location>
</feature>
<sequence>MAAGGKMDTVANNRSASEAAGKDTTLIYRQSRWTRLTHWIWAFSLFFMLLSGLQIFNARPQLYIGKQSGFEFNNTILQIGAENTANGPRGFTEIFGHRFDTTGVLGWSGPPGQETPRAFPSWATIPSYYDLGTARVVHFFFAWILTTTLLVWLVAGLINGHIRRDLAPRVSDLRKLPRDIVDHAKLKFHHTREYNTLQKMAYGGVLFVALPLMIVTGLAMSPSMDSVLPWLNEILGGRQTARTIHFTVMVLLVLFFVVHILMILAAGPINELRSIITGWYRTDPPEKPDQPTERSA</sequence>
<dbReference type="EMBL" id="CCNB01000004">
    <property type="protein sequence ID" value="CDX27911.1"/>
    <property type="molecule type" value="Genomic_DNA"/>
</dbReference>
<name>A0A090EHT6_MESPL</name>
<evidence type="ECO:0000313" key="9">
    <source>
        <dbReference type="Proteomes" id="UP000046373"/>
    </source>
</evidence>
<dbReference type="GO" id="GO:0009055">
    <property type="term" value="F:electron transfer activity"/>
    <property type="evidence" value="ECO:0007669"/>
    <property type="project" value="InterPro"/>
</dbReference>
<dbReference type="GO" id="GO:0005886">
    <property type="term" value="C:plasma membrane"/>
    <property type="evidence" value="ECO:0007669"/>
    <property type="project" value="UniProtKB-SubCell"/>
</dbReference>
<dbReference type="PANTHER" id="PTHR30485:SF1">
    <property type="entry name" value="CYTOCHROME YDHU-RELATED"/>
    <property type="match status" value="1"/>
</dbReference>
<reference evidence="8 9" key="1">
    <citation type="submission" date="2014-08" db="EMBL/GenBank/DDBJ databases">
        <authorList>
            <person name="Moulin Lionel"/>
        </authorList>
    </citation>
    <scope>NUCLEOTIDE SEQUENCE [LARGE SCALE GENOMIC DNA]</scope>
</reference>
<feature type="transmembrane region" description="Helical" evidence="6">
    <location>
        <begin position="136"/>
        <end position="158"/>
    </location>
</feature>
<evidence type="ECO:0000313" key="8">
    <source>
        <dbReference type="EMBL" id="CDX27911.1"/>
    </source>
</evidence>
<feature type="domain" description="Cytochrome b561 bacterial/Ni-hydrogenase" evidence="7">
    <location>
        <begin position="185"/>
        <end position="278"/>
    </location>
</feature>
<keyword evidence="4 6" id="KW-1133">Transmembrane helix</keyword>
<dbReference type="Proteomes" id="UP000046373">
    <property type="component" value="Unassembled WGS sequence"/>
</dbReference>
<evidence type="ECO:0000256" key="2">
    <source>
        <dbReference type="ARBA" id="ARBA00022475"/>
    </source>
</evidence>
<keyword evidence="3 6" id="KW-0812">Transmembrane</keyword>
<dbReference type="AlphaFoldDB" id="A0A090EHT6"/>
<comment type="subcellular location">
    <subcellularLocation>
        <location evidence="1">Cell membrane</location>
        <topology evidence="1">Multi-pass membrane protein</topology>
    </subcellularLocation>
</comment>
<evidence type="ECO:0000256" key="5">
    <source>
        <dbReference type="ARBA" id="ARBA00023136"/>
    </source>
</evidence>
<protein>
    <recommendedName>
        <fullName evidence="7">Cytochrome b561 bacterial/Ni-hydrogenase domain-containing protein</fullName>
    </recommendedName>
</protein>
<dbReference type="PANTHER" id="PTHR30485">
    <property type="entry name" value="NI/FE-HYDROGENASE 1 B-TYPE CYTOCHROME SUBUNIT"/>
    <property type="match status" value="1"/>
</dbReference>
<organism evidence="8 9">
    <name type="scientific">Mesorhizobium plurifarium</name>
    <dbReference type="NCBI Taxonomy" id="69974"/>
    <lineage>
        <taxon>Bacteria</taxon>
        <taxon>Pseudomonadati</taxon>
        <taxon>Pseudomonadota</taxon>
        <taxon>Alphaproteobacteria</taxon>
        <taxon>Hyphomicrobiales</taxon>
        <taxon>Phyllobacteriaceae</taxon>
        <taxon>Mesorhizobium</taxon>
    </lineage>
</organism>
<dbReference type="InterPro" id="IPR011577">
    <property type="entry name" value="Cyt_b561_bac/Ni-Hgenase"/>
</dbReference>
<dbReference type="GO" id="GO:0020037">
    <property type="term" value="F:heme binding"/>
    <property type="evidence" value="ECO:0007669"/>
    <property type="project" value="TreeGrafter"/>
</dbReference>
<evidence type="ECO:0000256" key="4">
    <source>
        <dbReference type="ARBA" id="ARBA00022989"/>
    </source>
</evidence>
<feature type="transmembrane region" description="Helical" evidence="6">
    <location>
        <begin position="200"/>
        <end position="224"/>
    </location>
</feature>
<proteinExistence type="predicted"/>
<dbReference type="InterPro" id="IPR016174">
    <property type="entry name" value="Di-haem_cyt_TM"/>
</dbReference>
<dbReference type="GO" id="GO:0022904">
    <property type="term" value="P:respiratory electron transport chain"/>
    <property type="evidence" value="ECO:0007669"/>
    <property type="project" value="InterPro"/>
</dbReference>
<evidence type="ECO:0000259" key="7">
    <source>
        <dbReference type="Pfam" id="PF01292"/>
    </source>
</evidence>
<keyword evidence="5 6" id="KW-0472">Membrane</keyword>